<organism evidence="1 2">
    <name type="scientific">Operophtera brumata</name>
    <name type="common">Winter moth</name>
    <name type="synonym">Phalaena brumata</name>
    <dbReference type="NCBI Taxonomy" id="104452"/>
    <lineage>
        <taxon>Eukaryota</taxon>
        <taxon>Metazoa</taxon>
        <taxon>Ecdysozoa</taxon>
        <taxon>Arthropoda</taxon>
        <taxon>Hexapoda</taxon>
        <taxon>Insecta</taxon>
        <taxon>Pterygota</taxon>
        <taxon>Neoptera</taxon>
        <taxon>Endopterygota</taxon>
        <taxon>Lepidoptera</taxon>
        <taxon>Glossata</taxon>
        <taxon>Ditrysia</taxon>
        <taxon>Geometroidea</taxon>
        <taxon>Geometridae</taxon>
        <taxon>Larentiinae</taxon>
        <taxon>Operophtera</taxon>
    </lineage>
</organism>
<proteinExistence type="predicted"/>
<dbReference type="AlphaFoldDB" id="A0A0L7KWP1"/>
<dbReference type="EMBL" id="JTDY01004869">
    <property type="protein sequence ID" value="KOB67652.1"/>
    <property type="molecule type" value="Genomic_DNA"/>
</dbReference>
<dbReference type="PANTHER" id="PTHR21636">
    <property type="entry name" value="PROTEIN DOK-7"/>
    <property type="match status" value="1"/>
</dbReference>
<comment type="caution">
    <text evidence="1">The sequence shown here is derived from an EMBL/GenBank/DDBJ whole genome shotgun (WGS) entry which is preliminary data.</text>
</comment>
<feature type="non-terminal residue" evidence="1">
    <location>
        <position position="260"/>
    </location>
</feature>
<protein>
    <submittedName>
        <fullName evidence="1">Protein Dok-7</fullName>
    </submittedName>
</protein>
<dbReference type="Proteomes" id="UP000037510">
    <property type="component" value="Unassembled WGS sequence"/>
</dbReference>
<dbReference type="GO" id="GO:0019901">
    <property type="term" value="F:protein kinase binding"/>
    <property type="evidence" value="ECO:0007669"/>
    <property type="project" value="InterPro"/>
</dbReference>
<dbReference type="STRING" id="104452.A0A0L7KWP1"/>
<dbReference type="PANTHER" id="PTHR21636:SF2">
    <property type="entry name" value="PROTEIN DOK-7"/>
    <property type="match status" value="1"/>
</dbReference>
<name>A0A0L7KWP1_OPEBR</name>
<dbReference type="InterPro" id="IPR011993">
    <property type="entry name" value="PH-like_dom_sf"/>
</dbReference>
<sequence length="260" mass="29061">MMQHFTLTVQKIVNGQARRRSLPVESAWKSVVKDKGIDCVHLQLYKDLKERQKNGQTKASLSLQQYLGFESGFTLDKESNTLAILCEDVVPVLAFDTREILIQWRVKGDPDTVASQGTVLGYESWFTLDKESNTLAILFEDVVPVLAFDTREILIQWRVKGDPDTVASQGTVLGYESWFTLDKESNTLAILCEDVVPVLAFDTREILIQWRVKVQHNLGSSKEFAAVIISSPSTNSIRAGPVRLHACGPRLALCGSRPPE</sequence>
<accession>A0A0L7KWP1</accession>
<dbReference type="Gene3D" id="2.30.29.30">
    <property type="entry name" value="Pleckstrin-homology domain (PH domain)/Phosphotyrosine-binding domain (PTB)"/>
    <property type="match status" value="3"/>
</dbReference>
<evidence type="ECO:0000313" key="2">
    <source>
        <dbReference type="Proteomes" id="UP000037510"/>
    </source>
</evidence>
<reference evidence="1 2" key="1">
    <citation type="journal article" date="2015" name="Genome Biol. Evol.">
        <title>The genome of winter moth (Operophtera brumata) provides a genomic perspective on sexual dimorphism and phenology.</title>
        <authorList>
            <person name="Derks M.F."/>
            <person name="Smit S."/>
            <person name="Salis L."/>
            <person name="Schijlen E."/>
            <person name="Bossers A."/>
            <person name="Mateman C."/>
            <person name="Pijl A.S."/>
            <person name="de Ridder D."/>
            <person name="Groenen M.A."/>
            <person name="Visser M.E."/>
            <person name="Megens H.J."/>
        </authorList>
    </citation>
    <scope>NUCLEOTIDE SEQUENCE [LARGE SCALE GENOMIC DNA]</scope>
    <source>
        <strain evidence="1">WM2013NL</strain>
        <tissue evidence="1">Head and thorax</tissue>
    </source>
</reference>
<gene>
    <name evidence="1" type="ORF">OBRU01_19182</name>
</gene>
<dbReference type="GO" id="GO:0007528">
    <property type="term" value="P:neuromuscular junction development"/>
    <property type="evidence" value="ECO:0007669"/>
    <property type="project" value="TreeGrafter"/>
</dbReference>
<evidence type="ECO:0000313" key="1">
    <source>
        <dbReference type="EMBL" id="KOB67652.1"/>
    </source>
</evidence>
<keyword evidence="2" id="KW-1185">Reference proteome</keyword>
<dbReference type="InterPro" id="IPR037746">
    <property type="entry name" value="Dok-7"/>
</dbReference>